<evidence type="ECO:0000313" key="1">
    <source>
        <dbReference type="EMBL" id="KPQ27288.1"/>
    </source>
</evidence>
<dbReference type="STRING" id="1305731.GCA_000934705_02635"/>
<reference evidence="1 2" key="1">
    <citation type="submission" date="2015-09" db="EMBL/GenBank/DDBJ databases">
        <title>Identification and resolution of microdiversity through metagenomic sequencing of parallel consortia.</title>
        <authorList>
            <person name="Nelson W.C."/>
            <person name="Romine M.F."/>
            <person name="Lindemann S.R."/>
        </authorList>
    </citation>
    <scope>NUCLEOTIDE SEQUENCE [LARGE SCALE GENOMIC DNA]</scope>
    <source>
        <strain evidence="1">HL-55</strain>
    </source>
</reference>
<dbReference type="EMBL" id="LJZQ01000031">
    <property type="protein sequence ID" value="KPQ27288.1"/>
    <property type="molecule type" value="Genomic_DNA"/>
</dbReference>
<accession>A0A0P7YAM6</accession>
<protein>
    <submittedName>
        <fullName evidence="1">Uncharacterized protein</fullName>
    </submittedName>
</protein>
<comment type="caution">
    <text evidence="1">The sequence shown here is derived from an EMBL/GenBank/DDBJ whole genome shotgun (WGS) entry which is preliminary data.</text>
</comment>
<proteinExistence type="predicted"/>
<evidence type="ECO:0000313" key="2">
    <source>
        <dbReference type="Proteomes" id="UP000050416"/>
    </source>
</evidence>
<sequence length="97" mass="11020">MPNNPETAKSHLLIDGEFSAEEAQMILMALIENKIQFHQQENLSQQERFGSTSRRSDRRIGQLLQTKADLTAVINDAKASDERLAVKCNIEITRLPR</sequence>
<dbReference type="Proteomes" id="UP000050416">
    <property type="component" value="Unassembled WGS sequence"/>
</dbReference>
<gene>
    <name evidence="1" type="ORF">HLUCCX14_15395</name>
</gene>
<name>A0A0P7YAM6_9GAMM</name>
<dbReference type="OrthoDB" id="5737815at2"/>
<dbReference type="AlphaFoldDB" id="A0A0P7YAM6"/>
<dbReference type="PATRIC" id="fig|1305731.5.peg.1860"/>
<organism evidence="1 2">
    <name type="scientific">Marinobacter excellens HL-55</name>
    <dbReference type="NCBI Taxonomy" id="1305731"/>
    <lineage>
        <taxon>Bacteria</taxon>
        <taxon>Pseudomonadati</taxon>
        <taxon>Pseudomonadota</taxon>
        <taxon>Gammaproteobacteria</taxon>
        <taxon>Pseudomonadales</taxon>
        <taxon>Marinobacteraceae</taxon>
        <taxon>Marinobacter</taxon>
    </lineage>
</organism>